<protein>
    <submittedName>
        <fullName evidence="1">(rape) hypothetical protein</fullName>
    </submittedName>
</protein>
<reference evidence="1" key="1">
    <citation type="submission" date="2021-01" db="EMBL/GenBank/DDBJ databases">
        <authorList>
            <consortium name="Genoscope - CEA"/>
            <person name="William W."/>
        </authorList>
    </citation>
    <scope>NUCLEOTIDE SEQUENCE</scope>
</reference>
<organism evidence="1">
    <name type="scientific">Brassica napus</name>
    <name type="common">Rape</name>
    <dbReference type="NCBI Taxonomy" id="3708"/>
    <lineage>
        <taxon>Eukaryota</taxon>
        <taxon>Viridiplantae</taxon>
        <taxon>Streptophyta</taxon>
        <taxon>Embryophyta</taxon>
        <taxon>Tracheophyta</taxon>
        <taxon>Spermatophyta</taxon>
        <taxon>Magnoliopsida</taxon>
        <taxon>eudicotyledons</taxon>
        <taxon>Gunneridae</taxon>
        <taxon>Pentapetalae</taxon>
        <taxon>rosids</taxon>
        <taxon>malvids</taxon>
        <taxon>Brassicales</taxon>
        <taxon>Brassicaceae</taxon>
        <taxon>Brassiceae</taxon>
        <taxon>Brassica</taxon>
    </lineage>
</organism>
<dbReference type="EMBL" id="HG994370">
    <property type="protein sequence ID" value="CAF2055233.1"/>
    <property type="molecule type" value="Genomic_DNA"/>
</dbReference>
<dbReference type="AlphaFoldDB" id="A0A816Q344"/>
<gene>
    <name evidence="1" type="ORF">DARMORV10_C06P06500.1</name>
</gene>
<sequence>MASLGIEFPNEIKQLNFDLSIIAKHKVYQQYQK</sequence>
<accession>A0A816Q344</accession>
<dbReference type="Proteomes" id="UP001295469">
    <property type="component" value="Chromosome C06"/>
</dbReference>
<proteinExistence type="predicted"/>
<name>A0A816Q344_BRANA</name>
<evidence type="ECO:0000313" key="1">
    <source>
        <dbReference type="EMBL" id="CAF2055233.1"/>
    </source>
</evidence>